<comment type="caution">
    <text evidence="5">The sequence shown here is derived from an EMBL/GenBank/DDBJ whole genome shotgun (WGS) entry which is preliminary data.</text>
</comment>
<feature type="compositionally biased region" description="Acidic residues" evidence="2">
    <location>
        <begin position="278"/>
        <end position="315"/>
    </location>
</feature>
<dbReference type="Gene3D" id="3.40.190.10">
    <property type="entry name" value="Periplasmic binding protein-like II"/>
    <property type="match status" value="2"/>
</dbReference>
<evidence type="ECO:0000256" key="1">
    <source>
        <dbReference type="ARBA" id="ARBA00022729"/>
    </source>
</evidence>
<evidence type="ECO:0000259" key="4">
    <source>
        <dbReference type="SMART" id="SM00062"/>
    </source>
</evidence>
<sequence>MKKSIVFAATLALSTLFATSAFAADGFRTLDEIKEDGTINIGVFSDKNPFGYVDENGDYQGYDVYFANRLGEDLGVDINFVSTEAANRIEYLQTGKVDVILANFTVTPERAEEVDFALPYMNVALGVISPDSNVIDSLDNWNPDDQMIVISGTTAETYLTQNYPDIPLQKYDSYATAKNALENGNGVAWANDNTEVIAFAKQNEGYTVGIPSLGSADTIAPAVTKGNDTLLDWINEEIQTLGEENFFHADYEATLLDTYGADYEDELVVEGGVTSADAEADSEAESETVADETEAESETAAETEAVAETESETAA</sequence>
<name>A0ABR7N5A7_9FIRM</name>
<reference evidence="5 6" key="1">
    <citation type="submission" date="2020-08" db="EMBL/GenBank/DDBJ databases">
        <title>Genome public.</title>
        <authorList>
            <person name="Liu C."/>
            <person name="Sun Q."/>
        </authorList>
    </citation>
    <scope>NUCLEOTIDE SEQUENCE [LARGE SCALE GENOMIC DNA]</scope>
    <source>
        <strain evidence="5 6">NSJ-46</strain>
    </source>
</reference>
<keyword evidence="6" id="KW-1185">Reference proteome</keyword>
<protein>
    <submittedName>
        <fullName evidence="5">Transporter substrate-binding domain-containing protein</fullName>
    </submittedName>
</protein>
<dbReference type="SUPFAM" id="SSF53850">
    <property type="entry name" value="Periplasmic binding protein-like II"/>
    <property type="match status" value="1"/>
</dbReference>
<feature type="domain" description="Solute-binding protein family 3/N-terminal" evidence="4">
    <location>
        <begin position="38"/>
        <end position="258"/>
    </location>
</feature>
<accession>A0ABR7N5A7</accession>
<feature type="region of interest" description="Disordered" evidence="2">
    <location>
        <begin position="273"/>
        <end position="315"/>
    </location>
</feature>
<evidence type="ECO:0000256" key="2">
    <source>
        <dbReference type="SAM" id="MobiDB-lite"/>
    </source>
</evidence>
<organism evidence="5 6">
    <name type="scientific">Jingyaoa shaoxingensis</name>
    <dbReference type="NCBI Taxonomy" id="2763671"/>
    <lineage>
        <taxon>Bacteria</taxon>
        <taxon>Bacillati</taxon>
        <taxon>Bacillota</taxon>
        <taxon>Clostridia</taxon>
        <taxon>Lachnospirales</taxon>
        <taxon>Lachnospiraceae</taxon>
        <taxon>Jingyaoa</taxon>
    </lineage>
</organism>
<feature type="signal peptide" evidence="3">
    <location>
        <begin position="1"/>
        <end position="23"/>
    </location>
</feature>
<evidence type="ECO:0000313" key="5">
    <source>
        <dbReference type="EMBL" id="MBC8571591.1"/>
    </source>
</evidence>
<dbReference type="PANTHER" id="PTHR35936:SF17">
    <property type="entry name" value="ARGININE-BINDING EXTRACELLULAR PROTEIN ARTP"/>
    <property type="match status" value="1"/>
</dbReference>
<dbReference type="EMBL" id="JACRSZ010000001">
    <property type="protein sequence ID" value="MBC8571591.1"/>
    <property type="molecule type" value="Genomic_DNA"/>
</dbReference>
<keyword evidence="1 3" id="KW-0732">Signal</keyword>
<dbReference type="PANTHER" id="PTHR35936">
    <property type="entry name" value="MEMBRANE-BOUND LYTIC MUREIN TRANSGLYCOSYLASE F"/>
    <property type="match status" value="1"/>
</dbReference>
<gene>
    <name evidence="5" type="ORF">H8716_00605</name>
</gene>
<dbReference type="RefSeq" id="WP_249306474.1">
    <property type="nucleotide sequence ID" value="NZ_JACRSZ010000001.1"/>
</dbReference>
<dbReference type="SMART" id="SM00062">
    <property type="entry name" value="PBPb"/>
    <property type="match status" value="1"/>
</dbReference>
<feature type="chain" id="PRO_5045911225" evidence="3">
    <location>
        <begin position="24"/>
        <end position="315"/>
    </location>
</feature>
<dbReference type="InterPro" id="IPR001638">
    <property type="entry name" value="Solute-binding_3/MltF_N"/>
</dbReference>
<evidence type="ECO:0000313" key="6">
    <source>
        <dbReference type="Proteomes" id="UP000657421"/>
    </source>
</evidence>
<evidence type="ECO:0000256" key="3">
    <source>
        <dbReference type="SAM" id="SignalP"/>
    </source>
</evidence>
<dbReference type="Pfam" id="PF00497">
    <property type="entry name" value="SBP_bac_3"/>
    <property type="match status" value="1"/>
</dbReference>
<proteinExistence type="predicted"/>
<dbReference type="Proteomes" id="UP000657421">
    <property type="component" value="Unassembled WGS sequence"/>
</dbReference>